<dbReference type="RefSeq" id="WP_344899680.1">
    <property type="nucleotide sequence ID" value="NZ_BAABAS010000015.1"/>
</dbReference>
<evidence type="ECO:0000256" key="3">
    <source>
        <dbReference type="ARBA" id="ARBA00023163"/>
    </source>
</evidence>
<evidence type="ECO:0000256" key="4">
    <source>
        <dbReference type="PROSITE-ProRule" id="PRU00335"/>
    </source>
</evidence>
<dbReference type="PROSITE" id="PS50977">
    <property type="entry name" value="HTH_TETR_2"/>
    <property type="match status" value="1"/>
</dbReference>
<keyword evidence="1" id="KW-0805">Transcription regulation</keyword>
<dbReference type="Proteomes" id="UP001501710">
    <property type="component" value="Unassembled WGS sequence"/>
</dbReference>
<sequence>MPVRKGSALDPEATKAKVLTAASRLFYERGIHTVGVDEIAERAGASKLSLYRYFRSKEGLVEAVVEERSARIHEWLVEETAHAPPGRARVLALFDALLRWFADEGYHGCAVMNAATETRGQTSPVKAIARTHLRRYRQMLVEQLTEAGVADSEALAGQLLLLIEGASVVAVVEGPAVAGRDARRAAEALLDIVACD</sequence>
<keyword evidence="2 4" id="KW-0238">DNA-binding</keyword>
<dbReference type="PRINTS" id="PR00455">
    <property type="entry name" value="HTHTETR"/>
</dbReference>
<dbReference type="InterPro" id="IPR001647">
    <property type="entry name" value="HTH_TetR"/>
</dbReference>
<comment type="caution">
    <text evidence="6">The sequence shown here is derived from an EMBL/GenBank/DDBJ whole genome shotgun (WGS) entry which is preliminary data.</text>
</comment>
<dbReference type="InterPro" id="IPR011075">
    <property type="entry name" value="TetR_C"/>
</dbReference>
<organism evidence="6 7">
    <name type="scientific">Actinomadura meridiana</name>
    <dbReference type="NCBI Taxonomy" id="559626"/>
    <lineage>
        <taxon>Bacteria</taxon>
        <taxon>Bacillati</taxon>
        <taxon>Actinomycetota</taxon>
        <taxon>Actinomycetes</taxon>
        <taxon>Streptosporangiales</taxon>
        <taxon>Thermomonosporaceae</taxon>
        <taxon>Actinomadura</taxon>
    </lineage>
</organism>
<dbReference type="SUPFAM" id="SSF46689">
    <property type="entry name" value="Homeodomain-like"/>
    <property type="match status" value="1"/>
</dbReference>
<dbReference type="Pfam" id="PF16925">
    <property type="entry name" value="TetR_C_13"/>
    <property type="match status" value="1"/>
</dbReference>
<dbReference type="PANTHER" id="PTHR47506:SF3">
    <property type="entry name" value="HTH-TYPE TRANSCRIPTIONAL REGULATOR LMRA"/>
    <property type="match status" value="1"/>
</dbReference>
<protein>
    <submittedName>
        <fullName evidence="6">TetR/AcrR family transcriptional regulator</fullName>
    </submittedName>
</protein>
<dbReference type="Gene3D" id="1.10.357.10">
    <property type="entry name" value="Tetracycline Repressor, domain 2"/>
    <property type="match status" value="1"/>
</dbReference>
<reference evidence="7" key="1">
    <citation type="journal article" date="2019" name="Int. J. Syst. Evol. Microbiol.">
        <title>The Global Catalogue of Microorganisms (GCM) 10K type strain sequencing project: providing services to taxonomists for standard genome sequencing and annotation.</title>
        <authorList>
            <consortium name="The Broad Institute Genomics Platform"/>
            <consortium name="The Broad Institute Genome Sequencing Center for Infectious Disease"/>
            <person name="Wu L."/>
            <person name="Ma J."/>
        </authorList>
    </citation>
    <scope>NUCLEOTIDE SEQUENCE [LARGE SCALE GENOMIC DNA]</scope>
    <source>
        <strain evidence="7">JCM 17440</strain>
    </source>
</reference>
<evidence type="ECO:0000256" key="2">
    <source>
        <dbReference type="ARBA" id="ARBA00023125"/>
    </source>
</evidence>
<feature type="domain" description="HTH tetR-type" evidence="5">
    <location>
        <begin position="12"/>
        <end position="72"/>
    </location>
</feature>
<keyword evidence="7" id="KW-1185">Reference proteome</keyword>
<feature type="DNA-binding region" description="H-T-H motif" evidence="4">
    <location>
        <begin position="35"/>
        <end position="54"/>
    </location>
</feature>
<dbReference type="Pfam" id="PF00440">
    <property type="entry name" value="TetR_N"/>
    <property type="match status" value="1"/>
</dbReference>
<dbReference type="PANTHER" id="PTHR47506">
    <property type="entry name" value="TRANSCRIPTIONAL REGULATORY PROTEIN"/>
    <property type="match status" value="1"/>
</dbReference>
<evidence type="ECO:0000256" key="1">
    <source>
        <dbReference type="ARBA" id="ARBA00023015"/>
    </source>
</evidence>
<name>A0ABP8C9G0_9ACTN</name>
<dbReference type="EMBL" id="BAABAS010000015">
    <property type="protein sequence ID" value="GAA4236079.1"/>
    <property type="molecule type" value="Genomic_DNA"/>
</dbReference>
<dbReference type="SUPFAM" id="SSF48498">
    <property type="entry name" value="Tetracyclin repressor-like, C-terminal domain"/>
    <property type="match status" value="1"/>
</dbReference>
<keyword evidence="3" id="KW-0804">Transcription</keyword>
<gene>
    <name evidence="6" type="ORF">GCM10022254_44820</name>
</gene>
<evidence type="ECO:0000259" key="5">
    <source>
        <dbReference type="PROSITE" id="PS50977"/>
    </source>
</evidence>
<evidence type="ECO:0000313" key="7">
    <source>
        <dbReference type="Proteomes" id="UP001501710"/>
    </source>
</evidence>
<evidence type="ECO:0000313" key="6">
    <source>
        <dbReference type="EMBL" id="GAA4236079.1"/>
    </source>
</evidence>
<proteinExistence type="predicted"/>
<accession>A0ABP8C9G0</accession>
<dbReference type="InterPro" id="IPR036271">
    <property type="entry name" value="Tet_transcr_reg_TetR-rel_C_sf"/>
</dbReference>
<dbReference type="InterPro" id="IPR009057">
    <property type="entry name" value="Homeodomain-like_sf"/>
</dbReference>